<gene>
    <name evidence="1" type="ORF">GCM10007964_36710</name>
</gene>
<organism evidence="1 2">
    <name type="scientific">Sphaerisporangium melleum</name>
    <dbReference type="NCBI Taxonomy" id="321316"/>
    <lineage>
        <taxon>Bacteria</taxon>
        <taxon>Bacillati</taxon>
        <taxon>Actinomycetota</taxon>
        <taxon>Actinomycetes</taxon>
        <taxon>Streptosporangiales</taxon>
        <taxon>Streptosporangiaceae</taxon>
        <taxon>Sphaerisporangium</taxon>
    </lineage>
</organism>
<evidence type="ECO:0000313" key="1">
    <source>
        <dbReference type="EMBL" id="GGK90724.1"/>
    </source>
</evidence>
<proteinExistence type="predicted"/>
<name>A0A917R5Q4_9ACTN</name>
<dbReference type="EMBL" id="BMNT01000019">
    <property type="protein sequence ID" value="GGK90724.1"/>
    <property type="molecule type" value="Genomic_DNA"/>
</dbReference>
<keyword evidence="2" id="KW-1185">Reference proteome</keyword>
<protein>
    <submittedName>
        <fullName evidence="1">Uncharacterized protein</fullName>
    </submittedName>
</protein>
<evidence type="ECO:0000313" key="2">
    <source>
        <dbReference type="Proteomes" id="UP000645217"/>
    </source>
</evidence>
<reference evidence="1" key="1">
    <citation type="journal article" date="2014" name="Int. J. Syst. Evol. Microbiol.">
        <title>Complete genome sequence of Corynebacterium casei LMG S-19264T (=DSM 44701T), isolated from a smear-ripened cheese.</title>
        <authorList>
            <consortium name="US DOE Joint Genome Institute (JGI-PGF)"/>
            <person name="Walter F."/>
            <person name="Albersmeier A."/>
            <person name="Kalinowski J."/>
            <person name="Ruckert C."/>
        </authorList>
    </citation>
    <scope>NUCLEOTIDE SEQUENCE</scope>
    <source>
        <strain evidence="1">JCM 13064</strain>
    </source>
</reference>
<dbReference type="Proteomes" id="UP000645217">
    <property type="component" value="Unassembled WGS sequence"/>
</dbReference>
<dbReference type="AlphaFoldDB" id="A0A917R5Q4"/>
<comment type="caution">
    <text evidence="1">The sequence shown here is derived from an EMBL/GenBank/DDBJ whole genome shotgun (WGS) entry which is preliminary data.</text>
</comment>
<reference evidence="1" key="2">
    <citation type="submission" date="2020-09" db="EMBL/GenBank/DDBJ databases">
        <authorList>
            <person name="Sun Q."/>
            <person name="Ohkuma M."/>
        </authorList>
    </citation>
    <scope>NUCLEOTIDE SEQUENCE</scope>
    <source>
        <strain evidence="1">JCM 13064</strain>
    </source>
</reference>
<dbReference type="RefSeq" id="WP_189164245.1">
    <property type="nucleotide sequence ID" value="NZ_BMNT01000019.1"/>
</dbReference>
<sequence>MLVELTIRRTAGDPVPNSPVDGIRILALLPQRWRKDLRAVTGDIAIRVHTDEETTDTQIRAEVTQILTNPEVSDWELVTCRTLTNGRSATKEEKS</sequence>
<accession>A0A917R5Q4</accession>